<comment type="subcellular location">
    <subcellularLocation>
        <location evidence="2">Membrane</location>
        <topology evidence="2">Multi-pass membrane protein</topology>
    </subcellularLocation>
</comment>
<dbReference type="EC" id="2.7.13.3" evidence="3"/>
<dbReference type="RefSeq" id="WP_308980970.1">
    <property type="nucleotide sequence ID" value="NZ_JAVIDL010000004.1"/>
</dbReference>
<gene>
    <name evidence="13" type="ORF">RFH47_03180</name>
</gene>
<proteinExistence type="predicted"/>
<dbReference type="InterPro" id="IPR005467">
    <property type="entry name" value="His_kinase_dom"/>
</dbReference>
<keyword evidence="6 11" id="KW-0812">Transmembrane</keyword>
<dbReference type="GO" id="GO:0005886">
    <property type="term" value="C:plasma membrane"/>
    <property type="evidence" value="ECO:0007669"/>
    <property type="project" value="TreeGrafter"/>
</dbReference>
<feature type="domain" description="Histidine kinase" evidence="12">
    <location>
        <begin position="234"/>
        <end position="452"/>
    </location>
</feature>
<dbReference type="InterPro" id="IPR050428">
    <property type="entry name" value="TCS_sensor_his_kinase"/>
</dbReference>
<reference evidence="13" key="1">
    <citation type="submission" date="2023-08" db="EMBL/GenBank/DDBJ databases">
        <title>Emergence of clinically-relevant ST2 carbapenem-resistant Acinetobacter baumannii strains in hospital sewages in Zhejiang, East of China.</title>
        <authorList>
            <person name="Kaichao C."/>
            <person name="Zhang R."/>
        </authorList>
    </citation>
    <scope>NUCLEOTIDE SEQUENCE</scope>
    <source>
        <strain evidence="13">M-RB-37</strain>
    </source>
</reference>
<dbReference type="SUPFAM" id="SSF55874">
    <property type="entry name" value="ATPase domain of HSP90 chaperone/DNA topoisomerase II/histidine kinase"/>
    <property type="match status" value="1"/>
</dbReference>
<dbReference type="AlphaFoldDB" id="A0AAW8J6B2"/>
<organism evidence="13 14">
    <name type="scientific">Acinetobacter rudis</name>
    <dbReference type="NCBI Taxonomy" id="632955"/>
    <lineage>
        <taxon>Bacteria</taxon>
        <taxon>Pseudomonadati</taxon>
        <taxon>Pseudomonadota</taxon>
        <taxon>Gammaproteobacteria</taxon>
        <taxon>Moraxellales</taxon>
        <taxon>Moraxellaceae</taxon>
        <taxon>Acinetobacter</taxon>
    </lineage>
</organism>
<feature type="transmembrane region" description="Helical" evidence="11">
    <location>
        <begin position="12"/>
        <end position="37"/>
    </location>
</feature>
<protein>
    <recommendedName>
        <fullName evidence="3">histidine kinase</fullName>
        <ecNumber evidence="3">2.7.13.3</ecNumber>
    </recommendedName>
</protein>
<evidence type="ECO:0000256" key="11">
    <source>
        <dbReference type="SAM" id="Phobius"/>
    </source>
</evidence>
<dbReference type="InterPro" id="IPR003661">
    <property type="entry name" value="HisK_dim/P_dom"/>
</dbReference>
<evidence type="ECO:0000259" key="12">
    <source>
        <dbReference type="PROSITE" id="PS50109"/>
    </source>
</evidence>
<dbReference type="Gene3D" id="3.30.565.10">
    <property type="entry name" value="Histidine kinase-like ATPase, C-terminal domain"/>
    <property type="match status" value="1"/>
</dbReference>
<evidence type="ECO:0000256" key="8">
    <source>
        <dbReference type="ARBA" id="ARBA00022989"/>
    </source>
</evidence>
<dbReference type="PANTHER" id="PTHR45436">
    <property type="entry name" value="SENSOR HISTIDINE KINASE YKOH"/>
    <property type="match status" value="1"/>
</dbReference>
<dbReference type="InterPro" id="IPR004358">
    <property type="entry name" value="Sig_transdc_His_kin-like_C"/>
</dbReference>
<dbReference type="InterPro" id="IPR036890">
    <property type="entry name" value="HATPase_C_sf"/>
</dbReference>
<evidence type="ECO:0000256" key="4">
    <source>
        <dbReference type="ARBA" id="ARBA00022553"/>
    </source>
</evidence>
<keyword evidence="4" id="KW-0597">Phosphoprotein</keyword>
<sequence length="452" mass="52344">MKSTHVSLQSRLIKTAMLSSIIAGIFAFVFLLSFSIYQSMNMQDDMMDEIADTLLSRDISQNHTIQVDDLSNEFEVYYQLNLDQQTLTQSKDFPVDSAPLIWRYGHDHYAYAWSEKKLWRYYQVEDKQRHMQVTLFQPLTERFEGIWGSITIYGAGLIILWLLQLFLLNFLIRKQFFSIKRLSQRIAAKDINDLSPIQSIEPEFVELQPILQQLNLLLSRLQHSLAAEQRFTADAAHELRSPLSAMKMRLQVLQRKYAGQLNALQPELDSIQSDLNRGIQVLENLLLLARLDPTEQQQLHKERFDLYPLLHEVIHSLEPFIEEKHVEIQVDVTKNVPEDGLIWAQREFLYICIRNLVDNAVRYSNPSSQVKISYRWVATQSILEIEDQGHQLTAESLARMGERFYRALGSKTQGSGLGLSICKKIVELHQGQLEFNRAESGGLIVRLILPNK</sequence>
<feature type="transmembrane region" description="Helical" evidence="11">
    <location>
        <begin position="146"/>
        <end position="172"/>
    </location>
</feature>
<dbReference type="PANTHER" id="PTHR45436:SF15">
    <property type="entry name" value="SENSOR HISTIDINE KINASE CUSS"/>
    <property type="match status" value="1"/>
</dbReference>
<evidence type="ECO:0000256" key="9">
    <source>
        <dbReference type="ARBA" id="ARBA00023012"/>
    </source>
</evidence>
<evidence type="ECO:0000256" key="2">
    <source>
        <dbReference type="ARBA" id="ARBA00004141"/>
    </source>
</evidence>
<evidence type="ECO:0000256" key="1">
    <source>
        <dbReference type="ARBA" id="ARBA00000085"/>
    </source>
</evidence>
<dbReference type="SMART" id="SM00387">
    <property type="entry name" value="HATPase_c"/>
    <property type="match status" value="1"/>
</dbReference>
<dbReference type="CDD" id="cd00082">
    <property type="entry name" value="HisKA"/>
    <property type="match status" value="1"/>
</dbReference>
<name>A0AAW8J6B2_9GAMM</name>
<comment type="catalytic activity">
    <reaction evidence="1">
        <text>ATP + protein L-histidine = ADP + protein N-phospho-L-histidine.</text>
        <dbReference type="EC" id="2.7.13.3"/>
    </reaction>
</comment>
<evidence type="ECO:0000256" key="7">
    <source>
        <dbReference type="ARBA" id="ARBA00022777"/>
    </source>
</evidence>
<keyword evidence="10 11" id="KW-0472">Membrane</keyword>
<evidence type="ECO:0000313" key="14">
    <source>
        <dbReference type="Proteomes" id="UP001243844"/>
    </source>
</evidence>
<dbReference type="InterPro" id="IPR036097">
    <property type="entry name" value="HisK_dim/P_sf"/>
</dbReference>
<dbReference type="Gene3D" id="1.10.287.130">
    <property type="match status" value="1"/>
</dbReference>
<evidence type="ECO:0000256" key="3">
    <source>
        <dbReference type="ARBA" id="ARBA00012438"/>
    </source>
</evidence>
<dbReference type="Pfam" id="PF02518">
    <property type="entry name" value="HATPase_c"/>
    <property type="match status" value="1"/>
</dbReference>
<dbReference type="GO" id="GO:0000155">
    <property type="term" value="F:phosphorelay sensor kinase activity"/>
    <property type="evidence" value="ECO:0007669"/>
    <property type="project" value="InterPro"/>
</dbReference>
<dbReference type="SMART" id="SM00388">
    <property type="entry name" value="HisKA"/>
    <property type="match status" value="1"/>
</dbReference>
<evidence type="ECO:0000313" key="13">
    <source>
        <dbReference type="EMBL" id="MDQ8934740.1"/>
    </source>
</evidence>
<evidence type="ECO:0000256" key="5">
    <source>
        <dbReference type="ARBA" id="ARBA00022679"/>
    </source>
</evidence>
<evidence type="ECO:0000256" key="6">
    <source>
        <dbReference type="ARBA" id="ARBA00022692"/>
    </source>
</evidence>
<dbReference type="PROSITE" id="PS50109">
    <property type="entry name" value="HIS_KIN"/>
    <property type="match status" value="1"/>
</dbReference>
<evidence type="ECO:0000256" key="10">
    <source>
        <dbReference type="ARBA" id="ARBA00023136"/>
    </source>
</evidence>
<comment type="caution">
    <text evidence="13">The sequence shown here is derived from an EMBL/GenBank/DDBJ whole genome shotgun (WGS) entry which is preliminary data.</text>
</comment>
<dbReference type="EMBL" id="JAVIDL010000004">
    <property type="protein sequence ID" value="MDQ8934740.1"/>
    <property type="molecule type" value="Genomic_DNA"/>
</dbReference>
<keyword evidence="8 11" id="KW-1133">Transmembrane helix</keyword>
<keyword evidence="9" id="KW-0902">Two-component regulatory system</keyword>
<dbReference type="Pfam" id="PF00512">
    <property type="entry name" value="HisKA"/>
    <property type="match status" value="1"/>
</dbReference>
<keyword evidence="5" id="KW-0808">Transferase</keyword>
<dbReference type="SUPFAM" id="SSF47384">
    <property type="entry name" value="Homodimeric domain of signal transducing histidine kinase"/>
    <property type="match status" value="1"/>
</dbReference>
<dbReference type="InterPro" id="IPR003594">
    <property type="entry name" value="HATPase_dom"/>
</dbReference>
<accession>A0AAW8J6B2</accession>
<dbReference type="Proteomes" id="UP001243844">
    <property type="component" value="Unassembled WGS sequence"/>
</dbReference>
<keyword evidence="7 13" id="KW-0418">Kinase</keyword>
<dbReference type="PRINTS" id="PR00344">
    <property type="entry name" value="BCTRLSENSOR"/>
</dbReference>